<name>A0A1R1PYX8_ZANCU</name>
<protein>
    <submittedName>
        <fullName evidence="1">Uncharacterized protein</fullName>
    </submittedName>
</protein>
<dbReference type="Proteomes" id="UP000188320">
    <property type="component" value="Unassembled WGS sequence"/>
</dbReference>
<comment type="caution">
    <text evidence="1">The sequence shown here is derived from an EMBL/GenBank/DDBJ whole genome shotgun (WGS) entry which is preliminary data.</text>
</comment>
<sequence length="73" mass="8629">MKDIMKPAYLVLQKAQKLYTYIPMLDYVHKFESNYFNCKLTLAPERTFGPAQNHFQCYSKPQRYTRCVAGCIL</sequence>
<evidence type="ECO:0000313" key="1">
    <source>
        <dbReference type="EMBL" id="OMH86160.1"/>
    </source>
</evidence>
<proteinExistence type="predicted"/>
<dbReference type="EMBL" id="LSSK01000012">
    <property type="protein sequence ID" value="OMH86160.1"/>
    <property type="molecule type" value="Genomic_DNA"/>
</dbReference>
<gene>
    <name evidence="1" type="ORF">AX774_g274</name>
</gene>
<evidence type="ECO:0000313" key="2">
    <source>
        <dbReference type="Proteomes" id="UP000188320"/>
    </source>
</evidence>
<keyword evidence="2" id="KW-1185">Reference proteome</keyword>
<organism evidence="1 2">
    <name type="scientific">Zancudomyces culisetae</name>
    <name type="common">Gut fungus</name>
    <name type="synonym">Smittium culisetae</name>
    <dbReference type="NCBI Taxonomy" id="1213189"/>
    <lineage>
        <taxon>Eukaryota</taxon>
        <taxon>Fungi</taxon>
        <taxon>Fungi incertae sedis</taxon>
        <taxon>Zoopagomycota</taxon>
        <taxon>Kickxellomycotina</taxon>
        <taxon>Harpellomycetes</taxon>
        <taxon>Harpellales</taxon>
        <taxon>Legeriomycetaceae</taxon>
        <taxon>Zancudomyces</taxon>
    </lineage>
</organism>
<accession>A0A1R1PYX8</accession>
<dbReference type="AlphaFoldDB" id="A0A1R1PYX8"/>
<reference evidence="2" key="1">
    <citation type="submission" date="2017-01" db="EMBL/GenBank/DDBJ databases">
        <authorList>
            <person name="Wang Y."/>
            <person name="White M."/>
            <person name="Kvist S."/>
            <person name="Moncalvo J.-M."/>
        </authorList>
    </citation>
    <scope>NUCLEOTIDE SEQUENCE [LARGE SCALE GENOMIC DNA]</scope>
    <source>
        <strain evidence="2">COL-18-3</strain>
    </source>
</reference>